<dbReference type="CDD" id="cd17355">
    <property type="entry name" value="MFS_YcxA_like"/>
    <property type="match status" value="1"/>
</dbReference>
<organism evidence="6 7">
    <name type="scientific">Bradyrhizobium hipponense</name>
    <dbReference type="NCBI Taxonomy" id="2605638"/>
    <lineage>
        <taxon>Bacteria</taxon>
        <taxon>Pseudomonadati</taxon>
        <taxon>Pseudomonadota</taxon>
        <taxon>Alphaproteobacteria</taxon>
        <taxon>Hyphomicrobiales</taxon>
        <taxon>Nitrobacteraceae</taxon>
        <taxon>Bradyrhizobium</taxon>
    </lineage>
</organism>
<evidence type="ECO:0000256" key="1">
    <source>
        <dbReference type="ARBA" id="ARBA00022692"/>
    </source>
</evidence>
<comment type="caution">
    <text evidence="6">The sequence shown here is derived from an EMBL/GenBank/DDBJ whole genome shotgun (WGS) entry which is preliminary data.</text>
</comment>
<proteinExistence type="predicted"/>
<feature type="transmembrane region" description="Helical" evidence="4">
    <location>
        <begin position="147"/>
        <end position="167"/>
    </location>
</feature>
<evidence type="ECO:0000256" key="4">
    <source>
        <dbReference type="SAM" id="Phobius"/>
    </source>
</evidence>
<evidence type="ECO:0000256" key="2">
    <source>
        <dbReference type="ARBA" id="ARBA00022989"/>
    </source>
</evidence>
<keyword evidence="1 4" id="KW-0812">Transmembrane</keyword>
<evidence type="ECO:0000313" key="7">
    <source>
        <dbReference type="Proteomes" id="UP000324797"/>
    </source>
</evidence>
<protein>
    <submittedName>
        <fullName evidence="6">MFS transporter</fullName>
    </submittedName>
</protein>
<dbReference type="EMBL" id="VSTH01000109">
    <property type="protein sequence ID" value="TYO63026.1"/>
    <property type="molecule type" value="Genomic_DNA"/>
</dbReference>
<accession>A0A5S4YF57</accession>
<feature type="transmembrane region" description="Helical" evidence="4">
    <location>
        <begin position="265"/>
        <end position="287"/>
    </location>
</feature>
<name>A0A5S4YF57_9BRAD</name>
<dbReference type="GO" id="GO:0022857">
    <property type="term" value="F:transmembrane transporter activity"/>
    <property type="evidence" value="ECO:0007669"/>
    <property type="project" value="InterPro"/>
</dbReference>
<feature type="transmembrane region" description="Helical" evidence="4">
    <location>
        <begin position="348"/>
        <end position="372"/>
    </location>
</feature>
<dbReference type="SUPFAM" id="SSF103473">
    <property type="entry name" value="MFS general substrate transporter"/>
    <property type="match status" value="1"/>
</dbReference>
<feature type="transmembrane region" description="Helical" evidence="4">
    <location>
        <begin position="384"/>
        <end position="402"/>
    </location>
</feature>
<feature type="transmembrane region" description="Helical" evidence="4">
    <location>
        <begin position="173"/>
        <end position="198"/>
    </location>
</feature>
<feature type="domain" description="Major facilitator superfamily (MFS) profile" evidence="5">
    <location>
        <begin position="21"/>
        <end position="408"/>
    </location>
</feature>
<dbReference type="PANTHER" id="PTHR11360">
    <property type="entry name" value="MONOCARBOXYLATE TRANSPORTER"/>
    <property type="match status" value="1"/>
</dbReference>
<evidence type="ECO:0000259" key="5">
    <source>
        <dbReference type="PROSITE" id="PS50850"/>
    </source>
</evidence>
<feature type="transmembrane region" description="Helical" evidence="4">
    <location>
        <begin position="294"/>
        <end position="311"/>
    </location>
</feature>
<dbReference type="InterPro" id="IPR011701">
    <property type="entry name" value="MFS"/>
</dbReference>
<evidence type="ECO:0000256" key="3">
    <source>
        <dbReference type="ARBA" id="ARBA00023136"/>
    </source>
</evidence>
<gene>
    <name evidence="6" type="ORF">FXV83_29605</name>
</gene>
<dbReference type="InterPro" id="IPR036259">
    <property type="entry name" value="MFS_trans_sf"/>
</dbReference>
<dbReference type="InterPro" id="IPR050327">
    <property type="entry name" value="Proton-linked_MCT"/>
</dbReference>
<keyword evidence="3 4" id="KW-0472">Membrane</keyword>
<sequence>MLDNPQTPAIDESSLRYEGWRIVAVCFLLATFGWGLGFYGQSVYVAELQRAHGWSASLISSGTTFFYLFGALLVVFVGEAVNKYGPRLGLIAGTLAMSAAAVAIGAVREPWQLYLANAVLAFGWAGTSLAMITNTISLWFDRKRGMAISLALNGASFGGIVGVPLLVSLIGHIGFASAMFTVAGVMLVLLVPVILIVVGRPPDLHGWRGTEQAKPQSSAQIRTRAMRDIGFLTVTIAFALVLFAQVGFIVHLISFLDPVIGRERAAVAVAVLTAMAVIGRVLFSMVIDRLNQRLASALSFLSQAAALLVVINLHNDYVLIAACAVFGFSVGNLITLPSLIVQREFDSASFGVLISLNTAINQVTYAFGPGVVGLLRDLSGSYSLPFYLCIALEVMAAAMIMVRGRPHLTAS</sequence>
<reference evidence="6 7" key="1">
    <citation type="submission" date="2019-08" db="EMBL/GenBank/DDBJ databases">
        <title>Bradyrhizobium hipponensis sp. nov., a rhizobium isolated from a Lupinus angustifolius root nodule in Tunisia.</title>
        <authorList>
            <person name="Off K."/>
            <person name="Rejili M."/>
            <person name="Mars M."/>
            <person name="Brachmann A."/>
            <person name="Marin M."/>
        </authorList>
    </citation>
    <scope>NUCLEOTIDE SEQUENCE [LARGE SCALE GENOMIC DNA]</scope>
    <source>
        <strain evidence="7">aSej3</strain>
    </source>
</reference>
<dbReference type="InterPro" id="IPR020846">
    <property type="entry name" value="MFS_dom"/>
</dbReference>
<feature type="transmembrane region" description="Helical" evidence="4">
    <location>
        <begin position="88"/>
        <end position="107"/>
    </location>
</feature>
<dbReference type="AlphaFoldDB" id="A0A5S4YF57"/>
<feature type="transmembrane region" description="Helical" evidence="4">
    <location>
        <begin position="317"/>
        <end position="336"/>
    </location>
</feature>
<feature type="transmembrane region" description="Helical" evidence="4">
    <location>
        <begin position="113"/>
        <end position="140"/>
    </location>
</feature>
<dbReference type="PANTHER" id="PTHR11360:SF290">
    <property type="entry name" value="MONOCARBOXYLATE MFS PERMEASE"/>
    <property type="match status" value="1"/>
</dbReference>
<dbReference type="Pfam" id="PF07690">
    <property type="entry name" value="MFS_1"/>
    <property type="match status" value="1"/>
</dbReference>
<feature type="transmembrane region" description="Helical" evidence="4">
    <location>
        <begin position="51"/>
        <end position="76"/>
    </location>
</feature>
<feature type="transmembrane region" description="Helical" evidence="4">
    <location>
        <begin position="20"/>
        <end position="39"/>
    </location>
</feature>
<dbReference type="RefSeq" id="WP_148743134.1">
    <property type="nucleotide sequence ID" value="NZ_VSTH01000109.1"/>
</dbReference>
<keyword evidence="2 4" id="KW-1133">Transmembrane helix</keyword>
<dbReference type="Gene3D" id="1.20.1250.20">
    <property type="entry name" value="MFS general substrate transporter like domains"/>
    <property type="match status" value="1"/>
</dbReference>
<feature type="transmembrane region" description="Helical" evidence="4">
    <location>
        <begin position="229"/>
        <end position="253"/>
    </location>
</feature>
<evidence type="ECO:0000313" key="6">
    <source>
        <dbReference type="EMBL" id="TYO63026.1"/>
    </source>
</evidence>
<dbReference type="Proteomes" id="UP000324797">
    <property type="component" value="Unassembled WGS sequence"/>
</dbReference>
<keyword evidence="7" id="KW-1185">Reference proteome</keyword>
<dbReference type="PROSITE" id="PS50850">
    <property type="entry name" value="MFS"/>
    <property type="match status" value="1"/>
</dbReference>